<dbReference type="EMBL" id="VRMN01000009">
    <property type="protein sequence ID" value="KAA8492463.1"/>
    <property type="molecule type" value="Genomic_DNA"/>
</dbReference>
<accession>A0A5J4YP35</accession>
<proteinExistence type="predicted"/>
<feature type="region of interest" description="Disordered" evidence="1">
    <location>
        <begin position="686"/>
        <end position="714"/>
    </location>
</feature>
<feature type="domain" description="F-box/LRR-repeat protein 15-like leucin rich repeat" evidence="2">
    <location>
        <begin position="235"/>
        <end position="365"/>
    </location>
</feature>
<organism evidence="3 4">
    <name type="scientific">Porphyridium purpureum</name>
    <name type="common">Red alga</name>
    <name type="synonym">Porphyridium cruentum</name>
    <dbReference type="NCBI Taxonomy" id="35688"/>
    <lineage>
        <taxon>Eukaryota</taxon>
        <taxon>Rhodophyta</taxon>
        <taxon>Bangiophyceae</taxon>
        <taxon>Porphyridiales</taxon>
        <taxon>Porphyridiaceae</taxon>
        <taxon>Porphyridium</taxon>
    </lineage>
</organism>
<dbReference type="SMART" id="SM00367">
    <property type="entry name" value="LRR_CC"/>
    <property type="match status" value="9"/>
</dbReference>
<sequence>MPATRLELSAEAQDMLDLLPNDVQLLVLQHVAELSRREPNKVARSHMGRQREGGGTEDELDEQNRHGGLVLDSHSLRLLYPLTLTCRALRRAVVDSVIAFAPRDHGYLMREDLIRTASQFQNLKVLDLSVMFSSTFSASTGVALKLSLSAAVFKLLADKCRKLEIISLSGCTSLPGQLGSILAGLPKLYELDVSTCFMRTNVLAGLERSLSLRSLDCRDCERAGLNRDFCLDTIPQISQLAKLFVGHGGKAIDDEFLRRIRGLKQLCVLDLEGCRGITDQGIASFAGEDGLPHLQVLTLSNCPQLTNKSIASCASSMPKLVKLEVSFNPRVESAAIVELCTLSQMRRTLRTLSLVNCSGLNSDFAGGIRQLDAIQRLNLSALTTISALLPLSECAESLEELDISYCVSVDRASLIALARHPNLRALSLAHCSNVDESVLASFREHRTLEDLDISGCDRLSSMDLCRSLPTIPNLASLHADFVPGANDAFIRAMVRGSCRNALTCVSLKGCMEVSDLHALLSLPNVKSLDVTRCSIQLSADETIALPAAHGLTNLNLTGNSLLHDTDLARIARACPNLVKLDCSSLSWITDAGIEALVACLPKLKYLKLSHCALITHHAVQTIASGLSNLQSIEIHYNRVVGGVRMREFCALHDADASKVLAFYITNGGNSESLRAYHYEQVRCSRASHSDGVPRPGPALPSSHQRAQGDKPSLFGLLRKKLSKR</sequence>
<dbReference type="Proteomes" id="UP000324585">
    <property type="component" value="Unassembled WGS sequence"/>
</dbReference>
<dbReference type="PANTHER" id="PTHR13318:SF105">
    <property type="entry name" value="F-BOX_LRR-REPEAT PROTEIN 3"/>
    <property type="match status" value="1"/>
</dbReference>
<dbReference type="InterPro" id="IPR032675">
    <property type="entry name" value="LRR_dom_sf"/>
</dbReference>
<gene>
    <name evidence="3" type="ORF">FVE85_7970</name>
</gene>
<comment type="caution">
    <text evidence="3">The sequence shown here is derived from an EMBL/GenBank/DDBJ whole genome shotgun (WGS) entry which is preliminary data.</text>
</comment>
<protein>
    <submittedName>
        <fullName evidence="3">F-box/LRR-repeat protein 2</fullName>
    </submittedName>
</protein>
<evidence type="ECO:0000256" key="1">
    <source>
        <dbReference type="SAM" id="MobiDB-lite"/>
    </source>
</evidence>
<dbReference type="GO" id="GO:0031146">
    <property type="term" value="P:SCF-dependent proteasomal ubiquitin-dependent protein catabolic process"/>
    <property type="evidence" value="ECO:0007669"/>
    <property type="project" value="TreeGrafter"/>
</dbReference>
<dbReference type="InterPro" id="IPR006553">
    <property type="entry name" value="Leu-rich_rpt_Cys-con_subtyp"/>
</dbReference>
<dbReference type="InterPro" id="IPR057207">
    <property type="entry name" value="FBXL15_LRR"/>
</dbReference>
<dbReference type="PANTHER" id="PTHR13318">
    <property type="entry name" value="PARTNER OF PAIRED, ISOFORM B-RELATED"/>
    <property type="match status" value="1"/>
</dbReference>
<dbReference type="Pfam" id="PF25372">
    <property type="entry name" value="DUF7885"/>
    <property type="match status" value="1"/>
</dbReference>
<dbReference type="SUPFAM" id="SSF52047">
    <property type="entry name" value="RNI-like"/>
    <property type="match status" value="2"/>
</dbReference>
<evidence type="ECO:0000313" key="4">
    <source>
        <dbReference type="Proteomes" id="UP000324585"/>
    </source>
</evidence>
<dbReference type="OMA" id="WNCERIT"/>
<evidence type="ECO:0000313" key="3">
    <source>
        <dbReference type="EMBL" id="KAA8492463.1"/>
    </source>
</evidence>
<feature type="region of interest" description="Disordered" evidence="1">
    <location>
        <begin position="38"/>
        <end position="63"/>
    </location>
</feature>
<reference evidence="4" key="1">
    <citation type="journal article" date="2019" name="Nat. Commun.">
        <title>Expansion of phycobilisome linker gene families in mesophilic red algae.</title>
        <authorList>
            <person name="Lee J."/>
            <person name="Kim D."/>
            <person name="Bhattacharya D."/>
            <person name="Yoon H.S."/>
        </authorList>
    </citation>
    <scope>NUCLEOTIDE SEQUENCE [LARGE SCALE GENOMIC DNA]</scope>
    <source>
        <strain evidence="4">CCMP 1328</strain>
    </source>
</reference>
<dbReference type="GO" id="GO:0019005">
    <property type="term" value="C:SCF ubiquitin ligase complex"/>
    <property type="evidence" value="ECO:0007669"/>
    <property type="project" value="TreeGrafter"/>
</dbReference>
<evidence type="ECO:0000259" key="2">
    <source>
        <dbReference type="Pfam" id="PF25372"/>
    </source>
</evidence>
<name>A0A5J4YP35_PORPP</name>
<dbReference type="AlphaFoldDB" id="A0A5J4YP35"/>
<dbReference type="OrthoDB" id="4193at2759"/>
<dbReference type="Gene3D" id="3.80.10.10">
    <property type="entry name" value="Ribonuclease Inhibitor"/>
    <property type="match status" value="3"/>
</dbReference>
<keyword evidence="4" id="KW-1185">Reference proteome</keyword>